<keyword evidence="2" id="KW-1185">Reference proteome</keyword>
<dbReference type="AlphaFoldDB" id="A0A6J5ER36"/>
<name>A0A6J5ER36_9BURK</name>
<dbReference type="EMBL" id="CADIKH010000036">
    <property type="protein sequence ID" value="CAB3768364.1"/>
    <property type="molecule type" value="Genomic_DNA"/>
</dbReference>
<protein>
    <submittedName>
        <fullName evidence="1">Uncharacterized protein</fullName>
    </submittedName>
</protein>
<evidence type="ECO:0000313" key="1">
    <source>
        <dbReference type="EMBL" id="CAB3768364.1"/>
    </source>
</evidence>
<gene>
    <name evidence="1" type="ORF">LMG29542_05849</name>
</gene>
<proteinExistence type="predicted"/>
<evidence type="ECO:0000313" key="2">
    <source>
        <dbReference type="Proteomes" id="UP000494363"/>
    </source>
</evidence>
<sequence>MREWVYPGLNIFLKTSENNNELLVLFFSLTNVIELQFHHNSALMHV</sequence>
<organism evidence="1 2">
    <name type="scientific">Paraburkholderia humisilvae</name>
    <dbReference type="NCBI Taxonomy" id="627669"/>
    <lineage>
        <taxon>Bacteria</taxon>
        <taxon>Pseudomonadati</taxon>
        <taxon>Pseudomonadota</taxon>
        <taxon>Betaproteobacteria</taxon>
        <taxon>Burkholderiales</taxon>
        <taxon>Burkholderiaceae</taxon>
        <taxon>Paraburkholderia</taxon>
    </lineage>
</organism>
<dbReference type="Proteomes" id="UP000494363">
    <property type="component" value="Unassembled WGS sequence"/>
</dbReference>
<accession>A0A6J5ER36</accession>
<reference evidence="1 2" key="1">
    <citation type="submission" date="2020-04" db="EMBL/GenBank/DDBJ databases">
        <authorList>
            <person name="De Canck E."/>
        </authorList>
    </citation>
    <scope>NUCLEOTIDE SEQUENCE [LARGE SCALE GENOMIC DNA]</scope>
    <source>
        <strain evidence="1 2">LMG 29542</strain>
    </source>
</reference>